<sequence>MASKGMGRLTTVNYVFRFKSQAFVVNNATPCERIDLPSKLARGVATRLIFGAGCSSDHSVSCEMTLTALPVSTKIFERATPPTSNAITKSSSWGISSFTVLCSWKPPHMVAIQLKILIPVSQDFSFMWCILEIGDSGTVNRSSQGMGAFMEIIDLS</sequence>
<keyword evidence="2" id="KW-1185">Reference proteome</keyword>
<accession>A0ABQ7CHC1</accession>
<proteinExistence type="predicted"/>
<protein>
    <submittedName>
        <fullName evidence="1">Uncharacterized protein</fullName>
    </submittedName>
</protein>
<reference evidence="1 2" key="1">
    <citation type="journal article" date="2020" name="BMC Genomics">
        <title>Intraspecific diversification of the crop wild relative Brassica cretica Lam. using demographic model selection.</title>
        <authorList>
            <person name="Kioukis A."/>
            <person name="Michalopoulou V.A."/>
            <person name="Briers L."/>
            <person name="Pirintsos S."/>
            <person name="Studholme D.J."/>
            <person name="Pavlidis P."/>
            <person name="Sarris P.F."/>
        </authorList>
    </citation>
    <scope>NUCLEOTIDE SEQUENCE [LARGE SCALE GENOMIC DNA]</scope>
    <source>
        <strain evidence="2">cv. PFS-1207/04</strain>
    </source>
</reference>
<name>A0ABQ7CHC1_BRACR</name>
<dbReference type="Proteomes" id="UP000266723">
    <property type="component" value="Unassembled WGS sequence"/>
</dbReference>
<comment type="caution">
    <text evidence="1">The sequence shown here is derived from an EMBL/GenBank/DDBJ whole genome shotgun (WGS) entry which is preliminary data.</text>
</comment>
<gene>
    <name evidence="1" type="ORF">DY000_02006218</name>
</gene>
<organism evidence="1 2">
    <name type="scientific">Brassica cretica</name>
    <name type="common">Mustard</name>
    <dbReference type="NCBI Taxonomy" id="69181"/>
    <lineage>
        <taxon>Eukaryota</taxon>
        <taxon>Viridiplantae</taxon>
        <taxon>Streptophyta</taxon>
        <taxon>Embryophyta</taxon>
        <taxon>Tracheophyta</taxon>
        <taxon>Spermatophyta</taxon>
        <taxon>Magnoliopsida</taxon>
        <taxon>eudicotyledons</taxon>
        <taxon>Gunneridae</taxon>
        <taxon>Pentapetalae</taxon>
        <taxon>rosids</taxon>
        <taxon>malvids</taxon>
        <taxon>Brassicales</taxon>
        <taxon>Brassicaceae</taxon>
        <taxon>Brassiceae</taxon>
        <taxon>Brassica</taxon>
    </lineage>
</organism>
<dbReference type="EMBL" id="QGKV02000832">
    <property type="protein sequence ID" value="KAF3551345.1"/>
    <property type="molecule type" value="Genomic_DNA"/>
</dbReference>
<evidence type="ECO:0000313" key="1">
    <source>
        <dbReference type="EMBL" id="KAF3551345.1"/>
    </source>
</evidence>
<evidence type="ECO:0000313" key="2">
    <source>
        <dbReference type="Proteomes" id="UP000266723"/>
    </source>
</evidence>